<dbReference type="GO" id="GO:0009234">
    <property type="term" value="P:menaquinone biosynthetic process"/>
    <property type="evidence" value="ECO:0007669"/>
    <property type="project" value="UniProtKB-UniRule"/>
</dbReference>
<evidence type="ECO:0000256" key="1">
    <source>
        <dbReference type="ARBA" id="ARBA00022428"/>
    </source>
</evidence>
<dbReference type="EC" id="2.2.1.9" evidence="7"/>
<evidence type="ECO:0000256" key="2">
    <source>
        <dbReference type="ARBA" id="ARBA00022679"/>
    </source>
</evidence>
<keyword evidence="11" id="KW-1185">Reference proteome</keyword>
<evidence type="ECO:0000256" key="5">
    <source>
        <dbReference type="ARBA" id="ARBA00023052"/>
    </source>
</evidence>
<comment type="pathway">
    <text evidence="7">Quinol/quinone metabolism; menaquinone biosynthesis.</text>
</comment>
<dbReference type="NCBIfam" id="TIGR00173">
    <property type="entry name" value="menD"/>
    <property type="match status" value="1"/>
</dbReference>
<keyword evidence="2 7" id="KW-0808">Transferase</keyword>
<proteinExistence type="inferred from homology"/>
<comment type="cofactor">
    <cofactor evidence="7">
        <name>Mg(2+)</name>
        <dbReference type="ChEBI" id="CHEBI:18420"/>
    </cofactor>
    <cofactor evidence="7">
        <name>Mn(2+)</name>
        <dbReference type="ChEBI" id="CHEBI:29035"/>
    </cofactor>
</comment>
<evidence type="ECO:0000313" key="10">
    <source>
        <dbReference type="EMBL" id="MBB1125208.1"/>
    </source>
</evidence>
<dbReference type="InterPro" id="IPR032264">
    <property type="entry name" value="MenD_middle"/>
</dbReference>
<evidence type="ECO:0000313" key="11">
    <source>
        <dbReference type="Proteomes" id="UP000548632"/>
    </source>
</evidence>
<evidence type="ECO:0000256" key="6">
    <source>
        <dbReference type="ARBA" id="ARBA00023211"/>
    </source>
</evidence>
<organism evidence="10 11">
    <name type="scientific">Thiospirillum jenense</name>
    <dbReference type="NCBI Taxonomy" id="1653858"/>
    <lineage>
        <taxon>Bacteria</taxon>
        <taxon>Pseudomonadati</taxon>
        <taxon>Pseudomonadota</taxon>
        <taxon>Gammaproteobacteria</taxon>
        <taxon>Chromatiales</taxon>
        <taxon>Chromatiaceae</taxon>
        <taxon>Thiospirillum</taxon>
    </lineage>
</organism>
<feature type="domain" description="Menaquinone biosynthesis protein MenD middle" evidence="9">
    <location>
        <begin position="222"/>
        <end position="406"/>
    </location>
</feature>
<dbReference type="UniPathway" id="UPA01057">
    <property type="reaction ID" value="UER00164"/>
</dbReference>
<accession>A0A839HD79</accession>
<reference evidence="10 11" key="1">
    <citation type="journal article" date="2020" name="Arch. Microbiol.">
        <title>The genome sequence of the giant phototrophic gammaproteobacterium Thiospirillum jenense gives insight into its physiological properties and phylogenetic relationships.</title>
        <authorList>
            <person name="Imhoff J.F."/>
            <person name="Meyer T.E."/>
            <person name="Kyndt J.A."/>
        </authorList>
    </citation>
    <scope>NUCLEOTIDE SEQUENCE [LARGE SCALE GENOMIC DNA]</scope>
    <source>
        <strain evidence="10 11">DSM 216</strain>
    </source>
</reference>
<keyword evidence="4 7" id="KW-0460">Magnesium</keyword>
<dbReference type="InterPro" id="IPR029061">
    <property type="entry name" value="THDP-binding"/>
</dbReference>
<dbReference type="InterPro" id="IPR004433">
    <property type="entry name" value="MenaQ_synth_MenD"/>
</dbReference>
<dbReference type="PANTHER" id="PTHR42916:SF1">
    <property type="entry name" value="PROTEIN PHYLLO, CHLOROPLASTIC"/>
    <property type="match status" value="1"/>
</dbReference>
<evidence type="ECO:0000256" key="7">
    <source>
        <dbReference type="HAMAP-Rule" id="MF_01659"/>
    </source>
</evidence>
<comment type="pathway">
    <text evidence="7">Quinol/quinone metabolism; 1,4-dihydroxy-2-naphthoate biosynthesis; 1,4-dihydroxy-2-naphthoate from chorismate: step 2/7.</text>
</comment>
<sequence>MPAPNSNSDSNQVAAAQIHWALALLDGLITAGVTTLVLSPGSRSTPVILAAQQRPTALALIPILDERSAAFFALGHAQARGAPVALLATSGSAPAHWYPAVIEASTANVPLVLLSADRPPALQQFGANQTIDQTRLFGQFVREFHAPGLPENSPAALKAAFALGLRAATRAKSPMPGPVHLNLAFAEPLVADVLPRPEPPLLNEAGGFSENGVRTAGDLHLPRGRGLIVCGAGDYATDCAAFLWQAAAQHGWPVLPDVLSGLRFGATAAGHAPANRIRSYDTLLRNPTLAAHLRPDWVLRLGRAPVSKVLTEWLRGVPALLVSPDASWSDPTHDVRWCIHATPAAVCRQLATTPPQVAPETHQLNAWHTAEQRMTALMAELLNEAHWCEAHCIQDLFNQLPPTDALLCANSLPIRQLDTWTALPDLRPTAALRVFGNRGVSGIDGQLSTLAGLNHAGQPTWGLIGDLSFCHDVSGLFLAPRFTRPLIIINNGGGRIFDYLPQRQLTGLETLWRTPQQFDLSHLAKAFYLTHSLIDDRAHFQQLLMPKFAELSQIAEVRIDPEQSRAVHLDLWERVRTV</sequence>
<keyword evidence="6 7" id="KW-0464">Manganese</keyword>
<dbReference type="EMBL" id="JABVCQ010000005">
    <property type="protein sequence ID" value="MBB1125208.1"/>
    <property type="molecule type" value="Genomic_DNA"/>
</dbReference>
<comment type="catalytic activity">
    <reaction evidence="7">
        <text>isochorismate + 2-oxoglutarate + H(+) = 5-enolpyruvoyl-6-hydroxy-2-succinyl-cyclohex-3-ene-1-carboxylate + CO2</text>
        <dbReference type="Rhea" id="RHEA:25593"/>
        <dbReference type="ChEBI" id="CHEBI:15378"/>
        <dbReference type="ChEBI" id="CHEBI:16526"/>
        <dbReference type="ChEBI" id="CHEBI:16810"/>
        <dbReference type="ChEBI" id="CHEBI:29780"/>
        <dbReference type="ChEBI" id="CHEBI:58818"/>
        <dbReference type="EC" id="2.2.1.9"/>
    </reaction>
</comment>
<dbReference type="Proteomes" id="UP000548632">
    <property type="component" value="Unassembled WGS sequence"/>
</dbReference>
<dbReference type="Gene3D" id="3.40.50.1220">
    <property type="entry name" value="TPP-binding domain"/>
    <property type="match status" value="1"/>
</dbReference>
<comment type="cofactor">
    <cofactor evidence="7">
        <name>thiamine diphosphate</name>
        <dbReference type="ChEBI" id="CHEBI:58937"/>
    </cofactor>
    <text evidence="7">Binds 1 thiamine pyrophosphate per subunit.</text>
</comment>
<evidence type="ECO:0000256" key="4">
    <source>
        <dbReference type="ARBA" id="ARBA00022842"/>
    </source>
</evidence>
<evidence type="ECO:0000259" key="8">
    <source>
        <dbReference type="Pfam" id="PF02776"/>
    </source>
</evidence>
<dbReference type="PANTHER" id="PTHR42916">
    <property type="entry name" value="2-SUCCINYL-5-ENOLPYRUVYL-6-HYDROXY-3-CYCLOHEXENE-1-CARBOXYLATE SYNTHASE"/>
    <property type="match status" value="1"/>
</dbReference>
<dbReference type="GO" id="GO:0070204">
    <property type="term" value="F:2-succinyl-5-enolpyruvyl-6-hydroxy-3-cyclohexene-1-carboxylic-acid synthase activity"/>
    <property type="evidence" value="ECO:0007669"/>
    <property type="project" value="UniProtKB-UniRule"/>
</dbReference>
<dbReference type="Pfam" id="PF02776">
    <property type="entry name" value="TPP_enzyme_N"/>
    <property type="match status" value="1"/>
</dbReference>
<gene>
    <name evidence="7 10" type="primary">menD</name>
    <name evidence="10" type="ORF">HUK38_03055</name>
</gene>
<comment type="caution">
    <text evidence="10">The sequence shown here is derived from an EMBL/GenBank/DDBJ whole genome shotgun (WGS) entry which is preliminary data.</text>
</comment>
<comment type="similarity">
    <text evidence="7">Belongs to the TPP enzyme family. MenD subfamily.</text>
</comment>
<evidence type="ECO:0000259" key="9">
    <source>
        <dbReference type="Pfam" id="PF16582"/>
    </source>
</evidence>
<comment type="function">
    <text evidence="7">Catalyzes the thiamine diphosphate-dependent decarboxylation of 2-oxoglutarate and the subsequent addition of the resulting succinic semialdehyde-thiamine pyrophosphate anion to isochorismate to yield 2-succinyl-5-enolpyruvyl-6-hydroxy-3-cyclohexene-1-carboxylate (SEPHCHC).</text>
</comment>
<dbReference type="SUPFAM" id="SSF52467">
    <property type="entry name" value="DHS-like NAD/FAD-binding domain"/>
    <property type="match status" value="1"/>
</dbReference>
<dbReference type="GO" id="GO:0030145">
    <property type="term" value="F:manganese ion binding"/>
    <property type="evidence" value="ECO:0007669"/>
    <property type="project" value="UniProtKB-UniRule"/>
</dbReference>
<dbReference type="SUPFAM" id="SSF52518">
    <property type="entry name" value="Thiamin diphosphate-binding fold (THDP-binding)"/>
    <property type="match status" value="2"/>
</dbReference>
<keyword evidence="1 7" id="KW-0474">Menaquinone biosynthesis</keyword>
<feature type="domain" description="Thiamine pyrophosphate enzyme N-terminal TPP-binding" evidence="8">
    <location>
        <begin position="23"/>
        <end position="135"/>
    </location>
</feature>
<dbReference type="GO" id="GO:0000287">
    <property type="term" value="F:magnesium ion binding"/>
    <property type="evidence" value="ECO:0007669"/>
    <property type="project" value="UniProtKB-UniRule"/>
</dbReference>
<dbReference type="PIRSF" id="PIRSF004983">
    <property type="entry name" value="MenD"/>
    <property type="match status" value="1"/>
</dbReference>
<dbReference type="InterPro" id="IPR029035">
    <property type="entry name" value="DHS-like_NAD/FAD-binding_dom"/>
</dbReference>
<dbReference type="RefSeq" id="WP_182582390.1">
    <property type="nucleotide sequence ID" value="NZ_JABVCQ010000005.1"/>
</dbReference>
<dbReference type="Gene3D" id="3.40.50.970">
    <property type="match status" value="2"/>
</dbReference>
<dbReference type="HAMAP" id="MF_01659">
    <property type="entry name" value="MenD"/>
    <property type="match status" value="1"/>
</dbReference>
<protein>
    <recommendedName>
        <fullName evidence="7">2-succinyl-5-enolpyruvyl-6-hydroxy-3-cyclohexene-1-carboxylate synthase</fullName>
        <shortName evidence="7">SEPHCHC synthase</shortName>
        <ecNumber evidence="7">2.2.1.9</ecNumber>
    </recommendedName>
    <alternativeName>
        <fullName evidence="7">Menaquinone biosynthesis protein MenD</fullName>
    </alternativeName>
</protein>
<evidence type="ECO:0000256" key="3">
    <source>
        <dbReference type="ARBA" id="ARBA00022723"/>
    </source>
</evidence>
<dbReference type="CDD" id="cd02009">
    <property type="entry name" value="TPP_SHCHC_synthase"/>
    <property type="match status" value="1"/>
</dbReference>
<dbReference type="UniPathway" id="UPA00079"/>
<dbReference type="CDD" id="cd07037">
    <property type="entry name" value="TPP_PYR_MenD"/>
    <property type="match status" value="1"/>
</dbReference>
<dbReference type="InterPro" id="IPR012001">
    <property type="entry name" value="Thiamin_PyroP_enz_TPP-bd_dom"/>
</dbReference>
<name>A0A839HD79_9GAMM</name>
<dbReference type="AlphaFoldDB" id="A0A839HD79"/>
<keyword evidence="5 7" id="KW-0786">Thiamine pyrophosphate</keyword>
<keyword evidence="3 7" id="KW-0479">Metal-binding</keyword>
<dbReference type="GO" id="GO:0030976">
    <property type="term" value="F:thiamine pyrophosphate binding"/>
    <property type="evidence" value="ECO:0007669"/>
    <property type="project" value="UniProtKB-UniRule"/>
</dbReference>
<comment type="subunit">
    <text evidence="7">Homodimer.</text>
</comment>
<dbReference type="Pfam" id="PF16582">
    <property type="entry name" value="TPP_enzyme_M_2"/>
    <property type="match status" value="1"/>
</dbReference>